<evidence type="ECO:0000256" key="6">
    <source>
        <dbReference type="RuleBase" id="RU367028"/>
    </source>
</evidence>
<name>A0ABD3KR81_EUCGL</name>
<dbReference type="EMBL" id="JBJKBG010000005">
    <property type="protein sequence ID" value="KAL3740804.1"/>
    <property type="molecule type" value="Genomic_DNA"/>
</dbReference>
<evidence type="ECO:0000313" key="10">
    <source>
        <dbReference type="Proteomes" id="UP001634007"/>
    </source>
</evidence>
<dbReference type="NCBIfam" id="TIGR01568">
    <property type="entry name" value="A_thal_3678"/>
    <property type="match status" value="1"/>
</dbReference>
<dbReference type="AlphaFoldDB" id="A0ABD3KR81"/>
<gene>
    <name evidence="9" type="ORF">ACJRO7_021996</name>
</gene>
<proteinExistence type="predicted"/>
<feature type="domain" description="OVATE" evidence="8">
    <location>
        <begin position="90"/>
        <end position="149"/>
    </location>
</feature>
<evidence type="ECO:0000256" key="7">
    <source>
        <dbReference type="SAM" id="Coils"/>
    </source>
</evidence>
<dbReference type="PANTHER" id="PTHR33057">
    <property type="entry name" value="TRANSCRIPTION REPRESSOR OFP7-RELATED"/>
    <property type="match status" value="1"/>
</dbReference>
<keyword evidence="2 6" id="KW-0678">Repressor</keyword>
<evidence type="ECO:0000313" key="9">
    <source>
        <dbReference type="EMBL" id="KAL3740804.1"/>
    </source>
</evidence>
<evidence type="ECO:0000256" key="4">
    <source>
        <dbReference type="ARBA" id="ARBA00023163"/>
    </source>
</evidence>
<evidence type="ECO:0000256" key="3">
    <source>
        <dbReference type="ARBA" id="ARBA00023015"/>
    </source>
</evidence>
<organism evidence="9 10">
    <name type="scientific">Eucalyptus globulus</name>
    <name type="common">Tasmanian blue gum</name>
    <dbReference type="NCBI Taxonomy" id="34317"/>
    <lineage>
        <taxon>Eukaryota</taxon>
        <taxon>Viridiplantae</taxon>
        <taxon>Streptophyta</taxon>
        <taxon>Embryophyta</taxon>
        <taxon>Tracheophyta</taxon>
        <taxon>Spermatophyta</taxon>
        <taxon>Magnoliopsida</taxon>
        <taxon>eudicotyledons</taxon>
        <taxon>Gunneridae</taxon>
        <taxon>Pentapetalae</taxon>
        <taxon>rosids</taxon>
        <taxon>malvids</taxon>
        <taxon>Myrtales</taxon>
        <taxon>Myrtaceae</taxon>
        <taxon>Myrtoideae</taxon>
        <taxon>Eucalypteae</taxon>
        <taxon>Eucalyptus</taxon>
    </lineage>
</organism>
<comment type="caution">
    <text evidence="9">The sequence shown here is derived from an EMBL/GenBank/DDBJ whole genome shotgun (WGS) entry which is preliminary data.</text>
</comment>
<comment type="subcellular location">
    <subcellularLocation>
        <location evidence="1 6">Nucleus</location>
    </subcellularLocation>
</comment>
<evidence type="ECO:0000256" key="1">
    <source>
        <dbReference type="ARBA" id="ARBA00004123"/>
    </source>
</evidence>
<comment type="function">
    <text evidence="6">Transcriptional repressor that regulates multiple aspects of plant growth and development.</text>
</comment>
<keyword evidence="5 6" id="KW-0539">Nucleus</keyword>
<evidence type="ECO:0000256" key="5">
    <source>
        <dbReference type="ARBA" id="ARBA00023242"/>
    </source>
</evidence>
<evidence type="ECO:0000256" key="2">
    <source>
        <dbReference type="ARBA" id="ARBA00022491"/>
    </source>
</evidence>
<dbReference type="Proteomes" id="UP001634007">
    <property type="component" value="Unassembled WGS sequence"/>
</dbReference>
<feature type="coiled-coil region" evidence="7">
    <location>
        <begin position="52"/>
        <end position="79"/>
    </location>
</feature>
<keyword evidence="4 6" id="KW-0804">Transcription</keyword>
<dbReference type="InterPro" id="IPR006458">
    <property type="entry name" value="Ovate_C"/>
</dbReference>
<sequence>MRRSSGLSRKQRPQSRGCEYLCCGCRLSVSSSEEDDESDGPDRVGAISSLAHALVQERLDQMIRERQEARRAEQRKRRMGRTEFILIVAVEMESYDPVQDFKDSMVQMITSAGIVDAKGLRRLLDWYLSVNCEDSRGVILEAFYDVCFNLFVRK</sequence>
<accession>A0ABD3KR81</accession>
<keyword evidence="7" id="KW-0175">Coiled coil</keyword>
<reference evidence="9 10" key="1">
    <citation type="submission" date="2024-11" db="EMBL/GenBank/DDBJ databases">
        <title>Chromosome-level genome assembly of Eucalyptus globulus Labill. provides insights into its genome evolution.</title>
        <authorList>
            <person name="Li X."/>
        </authorList>
    </citation>
    <scope>NUCLEOTIDE SEQUENCE [LARGE SCALE GENOMIC DNA]</scope>
    <source>
        <strain evidence="9">CL2024</strain>
        <tissue evidence="9">Fresh tender leaves</tissue>
    </source>
</reference>
<dbReference type="PANTHER" id="PTHR33057:SF114">
    <property type="entry name" value="TRANSCRIPTION REPRESSOR-RELATED"/>
    <property type="match status" value="1"/>
</dbReference>
<dbReference type="PROSITE" id="PS51754">
    <property type="entry name" value="OVATE"/>
    <property type="match status" value="1"/>
</dbReference>
<dbReference type="GO" id="GO:0045892">
    <property type="term" value="P:negative regulation of DNA-templated transcription"/>
    <property type="evidence" value="ECO:0007669"/>
    <property type="project" value="UniProtKB-UniRule"/>
</dbReference>
<evidence type="ECO:0000259" key="8">
    <source>
        <dbReference type="PROSITE" id="PS51754"/>
    </source>
</evidence>
<dbReference type="InterPro" id="IPR038933">
    <property type="entry name" value="Ovate"/>
</dbReference>
<keyword evidence="3 6" id="KW-0805">Transcription regulation</keyword>
<protein>
    <recommendedName>
        <fullName evidence="6">Transcription repressor</fullName>
    </recommendedName>
    <alternativeName>
        <fullName evidence="6">Ovate family protein</fullName>
    </alternativeName>
</protein>
<keyword evidence="10" id="KW-1185">Reference proteome</keyword>
<dbReference type="GO" id="GO:0005634">
    <property type="term" value="C:nucleus"/>
    <property type="evidence" value="ECO:0007669"/>
    <property type="project" value="UniProtKB-SubCell"/>
</dbReference>
<dbReference type="Pfam" id="PF04844">
    <property type="entry name" value="Ovate"/>
    <property type="match status" value="1"/>
</dbReference>